<protein>
    <submittedName>
        <fullName evidence="5">Crp/Fnr family transcriptional regulator</fullName>
    </submittedName>
</protein>
<dbReference type="PANTHER" id="PTHR24567">
    <property type="entry name" value="CRP FAMILY TRANSCRIPTIONAL REGULATORY PROTEIN"/>
    <property type="match status" value="1"/>
</dbReference>
<dbReference type="Proteomes" id="UP000602260">
    <property type="component" value="Unassembled WGS sequence"/>
</dbReference>
<dbReference type="Gene3D" id="2.60.120.10">
    <property type="entry name" value="Jelly Rolls"/>
    <property type="match status" value="1"/>
</dbReference>
<dbReference type="Pfam" id="PF13545">
    <property type="entry name" value="HTH_Crp_2"/>
    <property type="match status" value="1"/>
</dbReference>
<dbReference type="CDD" id="cd00038">
    <property type="entry name" value="CAP_ED"/>
    <property type="match status" value="1"/>
</dbReference>
<proteinExistence type="predicted"/>
<dbReference type="InterPro" id="IPR050397">
    <property type="entry name" value="Env_Response_Regulators"/>
</dbReference>
<dbReference type="InterPro" id="IPR018490">
    <property type="entry name" value="cNMP-bd_dom_sf"/>
</dbReference>
<feature type="domain" description="Cyclic nucleotide-binding" evidence="4">
    <location>
        <begin position="21"/>
        <end position="139"/>
    </location>
</feature>
<dbReference type="GO" id="GO:0003677">
    <property type="term" value="F:DNA binding"/>
    <property type="evidence" value="ECO:0007669"/>
    <property type="project" value="UniProtKB-KW"/>
</dbReference>
<dbReference type="PROSITE" id="PS50042">
    <property type="entry name" value="CNMP_BINDING_3"/>
    <property type="match status" value="1"/>
</dbReference>
<keyword evidence="1" id="KW-0805">Transcription regulation</keyword>
<dbReference type="SUPFAM" id="SSF46785">
    <property type="entry name" value="Winged helix' DNA-binding domain"/>
    <property type="match status" value="1"/>
</dbReference>
<sequence>MEAITLTLEQQDRNYLGRCPLLRGVPEDGIARVLDEPGAELARFSGGQVVYSPQHFSRRLGILLSGSLQVTKGELTVSCLEPGELFGAAALYCDAPQYATTITARRPSRCLMLDQALIDRLLEQHSQIRENYLRYLTGRIRFLSNRLQSLAQAGAEGKLARYLLANGQGGSVTCTASGLAQRLGISRASLYRAFEALENSTLIVRRGKTILIPDLAALESVL</sequence>
<gene>
    <name evidence="5" type="ORF">H8S55_08970</name>
</gene>
<accession>A0A8J6M1V1</accession>
<dbReference type="InterPro" id="IPR000595">
    <property type="entry name" value="cNMP-bd_dom"/>
</dbReference>
<evidence type="ECO:0000259" key="4">
    <source>
        <dbReference type="PROSITE" id="PS50042"/>
    </source>
</evidence>
<keyword evidence="2" id="KW-0238">DNA-binding</keyword>
<dbReference type="AlphaFoldDB" id="A0A8J6M1V1"/>
<dbReference type="Pfam" id="PF00027">
    <property type="entry name" value="cNMP_binding"/>
    <property type="match status" value="1"/>
</dbReference>
<dbReference type="GO" id="GO:0003700">
    <property type="term" value="F:DNA-binding transcription factor activity"/>
    <property type="evidence" value="ECO:0007669"/>
    <property type="project" value="TreeGrafter"/>
</dbReference>
<evidence type="ECO:0000313" key="6">
    <source>
        <dbReference type="Proteomes" id="UP000602260"/>
    </source>
</evidence>
<dbReference type="PANTHER" id="PTHR24567:SF26">
    <property type="entry name" value="REGULATORY PROTEIN YEIL"/>
    <property type="match status" value="1"/>
</dbReference>
<keyword evidence="6" id="KW-1185">Reference proteome</keyword>
<evidence type="ECO:0000256" key="3">
    <source>
        <dbReference type="ARBA" id="ARBA00023163"/>
    </source>
</evidence>
<evidence type="ECO:0000256" key="1">
    <source>
        <dbReference type="ARBA" id="ARBA00023015"/>
    </source>
</evidence>
<evidence type="ECO:0000313" key="5">
    <source>
        <dbReference type="EMBL" id="MBC5717449.1"/>
    </source>
</evidence>
<reference evidence="5" key="1">
    <citation type="submission" date="2020-08" db="EMBL/GenBank/DDBJ databases">
        <title>Genome public.</title>
        <authorList>
            <person name="Liu C."/>
            <person name="Sun Q."/>
        </authorList>
    </citation>
    <scope>NUCLEOTIDE SEQUENCE</scope>
    <source>
        <strain evidence="5">BX5</strain>
    </source>
</reference>
<dbReference type="EMBL" id="JACOPN010000005">
    <property type="protein sequence ID" value="MBC5717449.1"/>
    <property type="molecule type" value="Genomic_DNA"/>
</dbReference>
<organism evidence="5 6">
    <name type="scientific">Flintibacter faecis</name>
    <dbReference type="NCBI Taxonomy" id="2763047"/>
    <lineage>
        <taxon>Bacteria</taxon>
        <taxon>Bacillati</taxon>
        <taxon>Bacillota</taxon>
        <taxon>Clostridia</taxon>
        <taxon>Eubacteriales</taxon>
        <taxon>Flintibacter</taxon>
    </lineage>
</organism>
<comment type="caution">
    <text evidence="5">The sequence shown here is derived from an EMBL/GenBank/DDBJ whole genome shotgun (WGS) entry which is preliminary data.</text>
</comment>
<keyword evidence="3" id="KW-0804">Transcription</keyword>
<dbReference type="SUPFAM" id="SSF51206">
    <property type="entry name" value="cAMP-binding domain-like"/>
    <property type="match status" value="1"/>
</dbReference>
<dbReference type="InterPro" id="IPR012318">
    <property type="entry name" value="HTH_CRP"/>
</dbReference>
<dbReference type="GO" id="GO:0005829">
    <property type="term" value="C:cytosol"/>
    <property type="evidence" value="ECO:0007669"/>
    <property type="project" value="TreeGrafter"/>
</dbReference>
<evidence type="ECO:0000256" key="2">
    <source>
        <dbReference type="ARBA" id="ARBA00023125"/>
    </source>
</evidence>
<name>A0A8J6M1V1_9FIRM</name>
<dbReference type="InterPro" id="IPR014710">
    <property type="entry name" value="RmlC-like_jellyroll"/>
</dbReference>
<dbReference type="RefSeq" id="WP_186878677.1">
    <property type="nucleotide sequence ID" value="NZ_JACOPN010000005.1"/>
</dbReference>
<dbReference type="InterPro" id="IPR036390">
    <property type="entry name" value="WH_DNA-bd_sf"/>
</dbReference>